<dbReference type="PANTHER" id="PTHR46268:SF6">
    <property type="entry name" value="UNIVERSAL STRESS PROTEIN UP12"/>
    <property type="match status" value="1"/>
</dbReference>
<reference evidence="3 4" key="1">
    <citation type="journal article" date="2019" name="Int. J. Syst. Evol. Microbiol.">
        <title>The Global Catalogue of Microorganisms (GCM) 10K type strain sequencing project: providing services to taxonomists for standard genome sequencing and annotation.</title>
        <authorList>
            <consortium name="The Broad Institute Genomics Platform"/>
            <consortium name="The Broad Institute Genome Sequencing Center for Infectious Disease"/>
            <person name="Wu L."/>
            <person name="Ma J."/>
        </authorList>
    </citation>
    <scope>NUCLEOTIDE SEQUENCE [LARGE SCALE GENOMIC DNA]</scope>
    <source>
        <strain evidence="3 4">JCM 13249</strain>
    </source>
</reference>
<comment type="caution">
    <text evidence="3">The sequence shown here is derived from an EMBL/GenBank/DDBJ whole genome shotgun (WGS) entry which is preliminary data.</text>
</comment>
<organism evidence="3 4">
    <name type="scientific">Luedemannella helvata</name>
    <dbReference type="NCBI Taxonomy" id="349315"/>
    <lineage>
        <taxon>Bacteria</taxon>
        <taxon>Bacillati</taxon>
        <taxon>Actinomycetota</taxon>
        <taxon>Actinomycetes</taxon>
        <taxon>Micromonosporales</taxon>
        <taxon>Micromonosporaceae</taxon>
        <taxon>Luedemannella</taxon>
    </lineage>
</organism>
<dbReference type="PRINTS" id="PR01438">
    <property type="entry name" value="UNVRSLSTRESS"/>
</dbReference>
<feature type="domain" description="UspA" evidence="2">
    <location>
        <begin position="13"/>
        <end position="164"/>
    </location>
</feature>
<accession>A0ABN2L325</accession>
<dbReference type="Gene3D" id="3.40.50.620">
    <property type="entry name" value="HUPs"/>
    <property type="match status" value="2"/>
</dbReference>
<dbReference type="Pfam" id="PF00582">
    <property type="entry name" value="Usp"/>
    <property type="match status" value="2"/>
</dbReference>
<proteinExistence type="inferred from homology"/>
<keyword evidence="4" id="KW-1185">Reference proteome</keyword>
<name>A0ABN2L325_9ACTN</name>
<dbReference type="PANTHER" id="PTHR46268">
    <property type="entry name" value="STRESS RESPONSE PROTEIN NHAX"/>
    <property type="match status" value="1"/>
</dbReference>
<protein>
    <submittedName>
        <fullName evidence="3">Universal stress protein</fullName>
    </submittedName>
</protein>
<dbReference type="InterPro" id="IPR014729">
    <property type="entry name" value="Rossmann-like_a/b/a_fold"/>
</dbReference>
<dbReference type="InterPro" id="IPR006015">
    <property type="entry name" value="Universal_stress_UspA"/>
</dbReference>
<evidence type="ECO:0000313" key="3">
    <source>
        <dbReference type="EMBL" id="GAA1773364.1"/>
    </source>
</evidence>
<feature type="domain" description="UspA" evidence="2">
    <location>
        <begin position="172"/>
        <end position="302"/>
    </location>
</feature>
<gene>
    <name evidence="3" type="ORF">GCM10009681_51050</name>
</gene>
<dbReference type="SUPFAM" id="SSF52402">
    <property type="entry name" value="Adenine nucleotide alpha hydrolases-like"/>
    <property type="match status" value="2"/>
</dbReference>
<dbReference type="EMBL" id="BAAALS010000035">
    <property type="protein sequence ID" value="GAA1773364.1"/>
    <property type="molecule type" value="Genomic_DNA"/>
</dbReference>
<evidence type="ECO:0000259" key="2">
    <source>
        <dbReference type="Pfam" id="PF00582"/>
    </source>
</evidence>
<dbReference type="RefSeq" id="WP_344087253.1">
    <property type="nucleotide sequence ID" value="NZ_BAAALS010000035.1"/>
</dbReference>
<evidence type="ECO:0000313" key="4">
    <source>
        <dbReference type="Proteomes" id="UP001500655"/>
    </source>
</evidence>
<dbReference type="Proteomes" id="UP001500655">
    <property type="component" value="Unassembled WGS sequence"/>
</dbReference>
<evidence type="ECO:0000256" key="1">
    <source>
        <dbReference type="ARBA" id="ARBA00008791"/>
    </source>
</evidence>
<sequence>MAVESGAASGAGPVIVGVDGSPVALDAVEEAARQAMRRRRPLRVVHAYVWPLLGSALDPLPTGGIPAGGIGAAGSATTTEGGLRDEAEQFVAEALARARATEPGVRVSGQVITGPPAAVLVEIARGACLVVLGDRGLGGFTGLLVGSIAVRLAAHAPCPVLVVRGAAHPDGPVVVGVDGAGHADLALGAAFEEATLRGVPLRAVSAWRRPTARRGGPSAEAEGEAGGELAQALAPWRERYPDVAVETSVVHGRASVALVDESEQAQLVVVGARGRGGFRGLLLGSVSQAVLHHAACPVLVVRCARGATGTAGPD</sequence>
<dbReference type="InterPro" id="IPR006016">
    <property type="entry name" value="UspA"/>
</dbReference>
<comment type="similarity">
    <text evidence="1">Belongs to the universal stress protein A family.</text>
</comment>